<organism evidence="3 4">
    <name type="scientific">Paramormyrops kingsleyae</name>
    <dbReference type="NCBI Taxonomy" id="1676925"/>
    <lineage>
        <taxon>Eukaryota</taxon>
        <taxon>Metazoa</taxon>
        <taxon>Chordata</taxon>
        <taxon>Craniata</taxon>
        <taxon>Vertebrata</taxon>
        <taxon>Euteleostomi</taxon>
        <taxon>Actinopterygii</taxon>
        <taxon>Neopterygii</taxon>
        <taxon>Teleostei</taxon>
        <taxon>Osteoglossocephala</taxon>
        <taxon>Osteoglossomorpha</taxon>
        <taxon>Osteoglossiformes</taxon>
        <taxon>Mormyridae</taxon>
        <taxon>Paramormyrops</taxon>
    </lineage>
</organism>
<evidence type="ECO:0000256" key="1">
    <source>
        <dbReference type="SAM" id="MobiDB-lite"/>
    </source>
</evidence>
<protein>
    <submittedName>
        <fullName evidence="3">Uncharacterized protein</fullName>
    </submittedName>
</protein>
<keyword evidence="2" id="KW-0472">Membrane</keyword>
<feature type="compositionally biased region" description="Pro residues" evidence="1">
    <location>
        <begin position="336"/>
        <end position="351"/>
    </location>
</feature>
<feature type="compositionally biased region" description="Polar residues" evidence="1">
    <location>
        <begin position="238"/>
        <end position="256"/>
    </location>
</feature>
<keyword evidence="2" id="KW-1133">Transmembrane helix</keyword>
<keyword evidence="4" id="KW-1185">Reference proteome</keyword>
<reference evidence="3" key="1">
    <citation type="submission" date="2025-08" db="UniProtKB">
        <authorList>
            <consortium name="Ensembl"/>
        </authorList>
    </citation>
    <scope>IDENTIFICATION</scope>
</reference>
<dbReference type="GeneTree" id="ENSGT01140000282670"/>
<feature type="compositionally biased region" description="Polar residues" evidence="1">
    <location>
        <begin position="323"/>
        <end position="332"/>
    </location>
</feature>
<dbReference type="Proteomes" id="UP000261540">
    <property type="component" value="Unplaced"/>
</dbReference>
<proteinExistence type="predicted"/>
<reference evidence="3" key="2">
    <citation type="submission" date="2025-09" db="UniProtKB">
        <authorList>
            <consortium name="Ensembl"/>
        </authorList>
    </citation>
    <scope>IDENTIFICATION</scope>
</reference>
<keyword evidence="2" id="KW-0812">Transmembrane</keyword>
<accession>A0A3B3SCY6</accession>
<evidence type="ECO:0000313" key="4">
    <source>
        <dbReference type="Proteomes" id="UP000261540"/>
    </source>
</evidence>
<feature type="region of interest" description="Disordered" evidence="1">
    <location>
        <begin position="154"/>
        <end position="310"/>
    </location>
</feature>
<feature type="compositionally biased region" description="Polar residues" evidence="1">
    <location>
        <begin position="294"/>
        <end position="305"/>
    </location>
</feature>
<feature type="transmembrane region" description="Helical" evidence="2">
    <location>
        <begin position="117"/>
        <end position="133"/>
    </location>
</feature>
<feature type="region of interest" description="Disordered" evidence="1">
    <location>
        <begin position="323"/>
        <end position="359"/>
    </location>
</feature>
<name>A0A3B3SCY6_9TELE</name>
<dbReference type="AlphaFoldDB" id="A0A3B3SCY6"/>
<feature type="transmembrane region" description="Helical" evidence="2">
    <location>
        <begin position="385"/>
        <end position="406"/>
    </location>
</feature>
<feature type="compositionally biased region" description="Low complexity" evidence="1">
    <location>
        <begin position="215"/>
        <end position="229"/>
    </location>
</feature>
<evidence type="ECO:0000313" key="3">
    <source>
        <dbReference type="Ensembl" id="ENSPKIP00000028313.1"/>
    </source>
</evidence>
<feature type="compositionally biased region" description="Low complexity" evidence="1">
    <location>
        <begin position="259"/>
        <end position="276"/>
    </location>
</feature>
<sequence length="439" mass="46300">MVPAGKARRNFFFWRYEQLCPQSHTIEVSKACWPIARAGKRHSYLQSCERTGPTSISGLRRGVETRGSESPGWMRIGGRVPCEHPDPALLHCVVTGEENRLLLRFKLNGKKKMKTKVVLVLCTVVLLTYGFHFEGTTAPQPTVRLNQNFSLSNSSAAGEDLPPSDSAIRNNSAPSGEVPVSGGAVSNDSDSGDAGFLASGSHIGNNSAPSGGGVPVSSGPFSNDSDSSGAGLPAPNGAISNNSAPCGDSPSASSGPIMNDSDSSSTSRSPISAPNSTLQYNVTHTATSASHSSVLPSSTPTNTSLARGVHPTVGPLLVSTHLSSAAPTNTTGPHPASAPQPTPRSSEPPPGLSTKTQLPQDKLSQLNRMDVGEDPHGSEPRLDPLLAGLVSVFILTAAVITLLLFLKFRRRNNQPEFRRLQDLPMDDMMEDAPLSMYSY</sequence>
<evidence type="ECO:0000256" key="2">
    <source>
        <dbReference type="SAM" id="Phobius"/>
    </source>
</evidence>
<feature type="compositionally biased region" description="Low complexity" evidence="1">
    <location>
        <begin position="283"/>
        <end position="293"/>
    </location>
</feature>
<dbReference type="Ensembl" id="ENSPKIT00000009091.1">
    <property type="protein sequence ID" value="ENSPKIP00000028313.1"/>
    <property type="gene ID" value="ENSPKIG00000010001.1"/>
</dbReference>